<gene>
    <name evidence="2" type="ORF">JQC93_00035</name>
</gene>
<comment type="caution">
    <text evidence="2">The sequence shown here is derived from an EMBL/GenBank/DDBJ whole genome shotgun (WGS) entry which is preliminary data.</text>
</comment>
<dbReference type="Proteomes" id="UP000809621">
    <property type="component" value="Unassembled WGS sequence"/>
</dbReference>
<dbReference type="InterPro" id="IPR029045">
    <property type="entry name" value="ClpP/crotonase-like_dom_sf"/>
</dbReference>
<name>A0ABS2HAW9_9VIBR</name>
<evidence type="ECO:0000313" key="3">
    <source>
        <dbReference type="Proteomes" id="UP000809621"/>
    </source>
</evidence>
<proteinExistence type="predicted"/>
<dbReference type="SUPFAM" id="SSF52096">
    <property type="entry name" value="ClpP/crotonase"/>
    <property type="match status" value="1"/>
</dbReference>
<sequence>MDDLTLEDKIYGLSEFWKTACYNFVYFDKIPDLNFDDAYRSYIPKVIATTDTYSYYRLLQQFCALLKDGHTNVFLPEKLQRDFLGQPPLTLIEHCNNAVIVAVAEKIANDIPVGSVIKTINDRPVDDYIAKYVMPYISASTEHVRVSESYAKALQGLVDTEVEFEVLTPTNMFRKCKLKRQPLGPQQAYQRLSLPSGGESRFKLQKLDSDILYIALNSFEDKSILDDFERSFPTIKQSKGLILDLRFNGGGSTTIGNTILSHLIDKPVQGASTQSRQHIGNMSAYAQIMEHVDLNLLDSDSLAMLEKISQSPQYNKWTSSDGDWLEPAEDTKTDIPIYVLIGHNTASAAEDFLVQLRSIDYIKTVGSPSFGSTGQPLFGQLPGGGSFRVCTLRNTYPDGTEFNGVGIQPDLPFLPTLSQFLSGQDHTLLFALEAIRCELAST</sequence>
<dbReference type="PANTHER" id="PTHR32060">
    <property type="entry name" value="TAIL-SPECIFIC PROTEASE"/>
    <property type="match status" value="1"/>
</dbReference>
<feature type="domain" description="Tail specific protease" evidence="1">
    <location>
        <begin position="171"/>
        <end position="414"/>
    </location>
</feature>
<dbReference type="EMBL" id="JAFEUM010000001">
    <property type="protein sequence ID" value="MBM7034775.1"/>
    <property type="molecule type" value="Genomic_DNA"/>
</dbReference>
<dbReference type="Gene3D" id="3.90.226.10">
    <property type="entry name" value="2-enoyl-CoA Hydratase, Chain A, domain 1"/>
    <property type="match status" value="1"/>
</dbReference>
<protein>
    <recommendedName>
        <fullName evidence="1">Tail specific protease domain-containing protein</fullName>
    </recommendedName>
</protein>
<reference evidence="2 3" key="1">
    <citation type="submission" date="2021-02" db="EMBL/GenBank/DDBJ databases">
        <authorList>
            <person name="Park J.-S."/>
        </authorList>
    </citation>
    <scope>NUCLEOTIDE SEQUENCE [LARGE SCALE GENOMIC DNA]</scope>
    <source>
        <strain evidence="2 3">188UL20-2</strain>
    </source>
</reference>
<organism evidence="2 3">
    <name type="scientific">Vibrio ulleungensis</name>
    <dbReference type="NCBI Taxonomy" id="2807619"/>
    <lineage>
        <taxon>Bacteria</taxon>
        <taxon>Pseudomonadati</taxon>
        <taxon>Pseudomonadota</taxon>
        <taxon>Gammaproteobacteria</taxon>
        <taxon>Vibrionales</taxon>
        <taxon>Vibrionaceae</taxon>
        <taxon>Vibrio</taxon>
    </lineage>
</organism>
<dbReference type="Gene3D" id="3.30.750.44">
    <property type="match status" value="1"/>
</dbReference>
<evidence type="ECO:0000313" key="2">
    <source>
        <dbReference type="EMBL" id="MBM7034775.1"/>
    </source>
</evidence>
<dbReference type="InterPro" id="IPR005151">
    <property type="entry name" value="Tail-specific_protease"/>
</dbReference>
<dbReference type="PANTHER" id="PTHR32060:SF30">
    <property type="entry name" value="CARBOXY-TERMINAL PROCESSING PROTEASE CTPA"/>
    <property type="match status" value="1"/>
</dbReference>
<evidence type="ECO:0000259" key="1">
    <source>
        <dbReference type="SMART" id="SM00245"/>
    </source>
</evidence>
<accession>A0ABS2HAW9</accession>
<dbReference type="RefSeq" id="WP_205156439.1">
    <property type="nucleotide sequence ID" value="NZ_JAFEUM010000001.1"/>
</dbReference>
<dbReference type="Pfam" id="PF03572">
    <property type="entry name" value="Peptidase_S41"/>
    <property type="match status" value="1"/>
</dbReference>
<dbReference type="CDD" id="cd06567">
    <property type="entry name" value="Peptidase_S41"/>
    <property type="match status" value="1"/>
</dbReference>
<dbReference type="SMART" id="SM00245">
    <property type="entry name" value="TSPc"/>
    <property type="match status" value="1"/>
</dbReference>
<keyword evidence="3" id="KW-1185">Reference proteome</keyword>